<organism evidence="1">
    <name type="scientific">marine sediment metagenome</name>
    <dbReference type="NCBI Taxonomy" id="412755"/>
    <lineage>
        <taxon>unclassified sequences</taxon>
        <taxon>metagenomes</taxon>
        <taxon>ecological metagenomes</taxon>
    </lineage>
</organism>
<dbReference type="GO" id="GO:0000287">
    <property type="term" value="F:magnesium ion binding"/>
    <property type="evidence" value="ECO:0007669"/>
    <property type="project" value="InterPro"/>
</dbReference>
<gene>
    <name evidence="1" type="ORF">LCGC14_0400140</name>
</gene>
<reference evidence="1" key="1">
    <citation type="journal article" date="2015" name="Nature">
        <title>Complex archaea that bridge the gap between prokaryotes and eukaryotes.</title>
        <authorList>
            <person name="Spang A."/>
            <person name="Saw J.H."/>
            <person name="Jorgensen S.L."/>
            <person name="Zaremba-Niedzwiedzka K."/>
            <person name="Martijn J."/>
            <person name="Lind A.E."/>
            <person name="van Eijk R."/>
            <person name="Schleper C."/>
            <person name="Guy L."/>
            <person name="Ettema T.J."/>
        </authorList>
    </citation>
    <scope>NUCLEOTIDE SEQUENCE</scope>
</reference>
<evidence type="ECO:0000313" key="1">
    <source>
        <dbReference type="EMBL" id="KKN73439.1"/>
    </source>
</evidence>
<dbReference type="EMBL" id="LAZR01000343">
    <property type="protein sequence ID" value="KKN73439.1"/>
    <property type="molecule type" value="Genomic_DNA"/>
</dbReference>
<name>A0A0F9T2I7_9ZZZZ</name>
<accession>A0A0F9T2I7</accession>
<dbReference type="InterPro" id="IPR008822">
    <property type="entry name" value="Endonuclease_RusA-like"/>
</dbReference>
<dbReference type="GO" id="GO:0006310">
    <property type="term" value="P:DNA recombination"/>
    <property type="evidence" value="ECO:0007669"/>
    <property type="project" value="InterPro"/>
</dbReference>
<dbReference type="InterPro" id="IPR036614">
    <property type="entry name" value="RusA-like_sf"/>
</dbReference>
<comment type="caution">
    <text evidence="1">The sequence shown here is derived from an EMBL/GenBank/DDBJ whole genome shotgun (WGS) entry which is preliminary data.</text>
</comment>
<dbReference type="Pfam" id="PF05866">
    <property type="entry name" value="RusA"/>
    <property type="match status" value="1"/>
</dbReference>
<dbReference type="SUPFAM" id="SSF103084">
    <property type="entry name" value="Holliday junction resolvase RusA"/>
    <property type="match status" value="1"/>
</dbReference>
<sequence length="153" mass="17039">MVIEFFVPGSPASAGSKTVVTTKDNRHFVRPASKFTKPWMNTVRYFAREAYRDLLLTGPIKLTLTFVLVRPKSHYGTGRNANKLKPSALVYPTVMPDLTKVIRAVEDALTGIIWRDDKQVVAFGDSTGKRYGQPGGVKIRIEDLTIIEVNDGE</sequence>
<dbReference type="GO" id="GO:0006281">
    <property type="term" value="P:DNA repair"/>
    <property type="evidence" value="ECO:0007669"/>
    <property type="project" value="InterPro"/>
</dbReference>
<dbReference type="Gene3D" id="3.30.1330.70">
    <property type="entry name" value="Holliday junction resolvase RusA"/>
    <property type="match status" value="1"/>
</dbReference>
<protein>
    <submittedName>
        <fullName evidence="1">Uncharacterized protein</fullName>
    </submittedName>
</protein>
<dbReference type="AlphaFoldDB" id="A0A0F9T2I7"/>
<proteinExistence type="predicted"/>